<dbReference type="AlphaFoldDB" id="A0A1S1LKJ3"/>
<evidence type="ECO:0000313" key="1">
    <source>
        <dbReference type="EMBL" id="OHU51800.1"/>
    </source>
</evidence>
<protein>
    <recommendedName>
        <fullName evidence="3">SnoaL-like domain-containing protein</fullName>
    </recommendedName>
</protein>
<dbReference type="SUPFAM" id="SSF54427">
    <property type="entry name" value="NTF2-like"/>
    <property type="match status" value="1"/>
</dbReference>
<dbReference type="Gene3D" id="3.10.450.50">
    <property type="match status" value="1"/>
</dbReference>
<accession>A0A1S1LKJ3</accession>
<organism evidence="1 2">
    <name type="scientific">Mycobacteroides chelonae</name>
    <name type="common">Mycobacterium chelonae</name>
    <dbReference type="NCBI Taxonomy" id="1774"/>
    <lineage>
        <taxon>Bacteria</taxon>
        <taxon>Bacillati</taxon>
        <taxon>Actinomycetota</taxon>
        <taxon>Actinomycetes</taxon>
        <taxon>Mycobacteriales</taxon>
        <taxon>Mycobacteriaceae</taxon>
        <taxon>Mycobacteroides</taxon>
    </lineage>
</organism>
<sequence length="161" mass="17276">MHEFGIALRDRDSHAMVAALASDVTYHSPVMSTPIVGRGVSELMEILCEILTAVDELEEFGDDRTRVLIGAVTVGTRSGNATWVLRLDENGKVREISWQVRPFNLTVQTLNGFAGGMGSRRGRGKRILGRSGKPATLLLAAAIDQVAPLLAPPSTAPQGKK</sequence>
<proteinExistence type="predicted"/>
<gene>
    <name evidence="1" type="ORF">BKG82_20330</name>
</gene>
<dbReference type="Proteomes" id="UP000180043">
    <property type="component" value="Unassembled WGS sequence"/>
</dbReference>
<reference evidence="1 2" key="1">
    <citation type="submission" date="2016-10" db="EMBL/GenBank/DDBJ databases">
        <title>Evaluation of Human, Veterinary and Environmental Mycobacterium chelonae Isolates by Core Genome Phylogenomic Analysis, Targeted Gene Comparison, and Anti-microbial Susceptibility Patterns: A Tale of Mistaken Identities.</title>
        <authorList>
            <person name="Fogelson S.B."/>
            <person name="Camus A.C."/>
            <person name="Lorenz W."/>
            <person name="Vasireddy R."/>
            <person name="Vasireddy S."/>
            <person name="Smith T."/>
            <person name="Brown-Elliott B.A."/>
            <person name="Wallace R.J.Jr."/>
            <person name="Hasan N.A."/>
            <person name="Reischl U."/>
            <person name="Sanchez S."/>
        </authorList>
    </citation>
    <scope>NUCLEOTIDE SEQUENCE [LARGE SCALE GENOMIC DNA]</scope>
    <source>
        <strain evidence="1 2">15515</strain>
    </source>
</reference>
<name>A0A1S1LKJ3_MYCCH</name>
<comment type="caution">
    <text evidence="1">The sequence shown here is derived from an EMBL/GenBank/DDBJ whole genome shotgun (WGS) entry which is preliminary data.</text>
</comment>
<evidence type="ECO:0000313" key="2">
    <source>
        <dbReference type="Proteomes" id="UP000180043"/>
    </source>
</evidence>
<evidence type="ECO:0008006" key="3">
    <source>
        <dbReference type="Google" id="ProtNLM"/>
    </source>
</evidence>
<dbReference type="InterPro" id="IPR032710">
    <property type="entry name" value="NTF2-like_dom_sf"/>
</dbReference>
<dbReference type="RefSeq" id="WP_057969602.1">
    <property type="nucleotide sequence ID" value="NZ_JAAOOR010000001.1"/>
</dbReference>
<dbReference type="EMBL" id="MLIQ01000022">
    <property type="protein sequence ID" value="OHU51800.1"/>
    <property type="molecule type" value="Genomic_DNA"/>
</dbReference>